<dbReference type="NCBIfam" id="TIGR01854">
    <property type="entry name" value="lipid_A_lpxH"/>
    <property type="match status" value="1"/>
</dbReference>
<dbReference type="STRING" id="45072.Lqua_1184"/>
<feature type="binding site" evidence="10">
    <location>
        <position position="195"/>
    </location>
    <ligand>
        <name>Mn(2+)</name>
        <dbReference type="ChEBI" id="CHEBI:29035"/>
        <label>2</label>
    </ligand>
</feature>
<keyword evidence="5 10" id="KW-0479">Metal-binding</keyword>
<feature type="binding site" evidence="10">
    <location>
        <position position="80"/>
    </location>
    <ligand>
        <name>Mn(2+)</name>
        <dbReference type="ChEBI" id="CHEBI:29035"/>
        <label>2</label>
    </ligand>
</feature>
<evidence type="ECO:0000313" key="14">
    <source>
        <dbReference type="Proteomes" id="UP000054639"/>
    </source>
</evidence>
<dbReference type="Pfam" id="PF00149">
    <property type="entry name" value="Metallophos"/>
    <property type="match status" value="1"/>
</dbReference>
<keyword evidence="2 10" id="KW-0444">Lipid biosynthesis</keyword>
<evidence type="ECO:0000313" key="13">
    <source>
        <dbReference type="EMBL" id="STY17797.1"/>
    </source>
</evidence>
<gene>
    <name evidence="10 13" type="primary">lpxH</name>
    <name evidence="12" type="ORF">Lqua_1184</name>
    <name evidence="13" type="ORF">NCTC12376_01612</name>
</gene>
<dbReference type="GO" id="GO:0008758">
    <property type="term" value="F:UDP-2,3-diacylglucosamine hydrolase activity"/>
    <property type="evidence" value="ECO:0007669"/>
    <property type="project" value="UniProtKB-UniRule"/>
</dbReference>
<dbReference type="HAMAP" id="MF_00575">
    <property type="entry name" value="LpxH"/>
    <property type="match status" value="1"/>
</dbReference>
<keyword evidence="4 10" id="KW-0441">Lipid A biosynthesis</keyword>
<reference evidence="13 15" key="2">
    <citation type="submission" date="2018-06" db="EMBL/GenBank/DDBJ databases">
        <authorList>
            <consortium name="Pathogen Informatics"/>
            <person name="Doyle S."/>
        </authorList>
    </citation>
    <scope>NUCLEOTIDE SEQUENCE [LARGE SCALE GENOMIC DNA]</scope>
    <source>
        <strain evidence="13 15">NCTC12376</strain>
    </source>
</reference>
<evidence type="ECO:0000256" key="8">
    <source>
        <dbReference type="ARBA" id="ARBA00023136"/>
    </source>
</evidence>
<name>A0A378KWA9_9GAMM</name>
<feature type="binding site" evidence="10">
    <location>
        <begin position="80"/>
        <end position="81"/>
    </location>
    <ligand>
        <name>substrate</name>
    </ligand>
</feature>
<evidence type="ECO:0000259" key="11">
    <source>
        <dbReference type="Pfam" id="PF00149"/>
    </source>
</evidence>
<dbReference type="CDD" id="cd07398">
    <property type="entry name" value="MPP_YbbF-LpxH"/>
    <property type="match status" value="1"/>
</dbReference>
<feature type="binding site" evidence="10">
    <location>
        <position position="167"/>
    </location>
    <ligand>
        <name>substrate</name>
    </ligand>
</feature>
<sequence length="248" mass="29066">MLEAIFISDLHLHPEDSAIQERFNHFLKWARVSVKKIYILGDFFHAWAGDDSINEWSKGIARQLYELTLQGISIYYMCGNRDFLLGKKFAKLAGWTILQEPTLVKLGGENILLTHGDRYCTKDIGHQRLRRLTRNPIFVLLFLSLSLKFRERIVNKVRTISSNKQNKPMEEMDVVAESVIAHMTKYQVRILVHGHTHKPGLTQYQNNMHLMQRFVLSDWDDTPQVLCYHNTKGFYFTHPQLQEEYSNV</sequence>
<keyword evidence="6 10" id="KW-0378">Hydrolase</keyword>
<keyword evidence="1 10" id="KW-1003">Cell membrane</keyword>
<accession>A0A378KWA9</accession>
<feature type="binding site" evidence="10">
    <location>
        <position position="42"/>
    </location>
    <ligand>
        <name>Mn(2+)</name>
        <dbReference type="ChEBI" id="CHEBI:29035"/>
        <label>1</label>
    </ligand>
</feature>
<comment type="similarity">
    <text evidence="10">Belongs to the LpxH family.</text>
</comment>
<dbReference type="AlphaFoldDB" id="A0A378KWA9"/>
<feature type="binding site" evidence="10">
    <location>
        <position position="11"/>
    </location>
    <ligand>
        <name>Mn(2+)</name>
        <dbReference type="ChEBI" id="CHEBI:29035"/>
        <label>1</label>
    </ligand>
</feature>
<evidence type="ECO:0000256" key="5">
    <source>
        <dbReference type="ARBA" id="ARBA00022723"/>
    </source>
</evidence>
<evidence type="ECO:0000256" key="1">
    <source>
        <dbReference type="ARBA" id="ARBA00022475"/>
    </source>
</evidence>
<feature type="binding site" evidence="10">
    <location>
        <position position="123"/>
    </location>
    <ligand>
        <name>substrate</name>
    </ligand>
</feature>
<dbReference type="GO" id="GO:0005737">
    <property type="term" value="C:cytoplasm"/>
    <property type="evidence" value="ECO:0007669"/>
    <property type="project" value="InterPro"/>
</dbReference>
<dbReference type="Proteomes" id="UP000054639">
    <property type="component" value="Unassembled WGS sequence"/>
</dbReference>
<comment type="pathway">
    <text evidence="10">Glycolipid biosynthesis; lipid IV(A) biosynthesis; lipid IV(A) from (3R)-3-hydroxytetradecanoyl-[acyl-carrier-protein] and UDP-N-acetyl-alpha-D-glucosamine: step 4/6.</text>
</comment>
<reference evidence="12 14" key="1">
    <citation type="submission" date="2015-11" db="EMBL/GenBank/DDBJ databases">
        <title>Genomic analysis of 38 Legionella species identifies large and diverse effector repertoires.</title>
        <authorList>
            <person name="Burstein D."/>
            <person name="Amaro F."/>
            <person name="Zusman T."/>
            <person name="Lifshitz Z."/>
            <person name="Cohen O."/>
            <person name="Gilbert J.A."/>
            <person name="Pupko T."/>
            <person name="Shuman H.A."/>
            <person name="Segal G."/>
        </authorList>
    </citation>
    <scope>NUCLEOTIDE SEQUENCE [LARGE SCALE GENOMIC DNA]</scope>
    <source>
        <strain evidence="12 14">ATCC 49507</strain>
    </source>
</reference>
<keyword evidence="14" id="KW-1185">Reference proteome</keyword>
<dbReference type="EC" id="3.6.1.54" evidence="10"/>
<comment type="cofactor">
    <cofactor evidence="10">
        <name>Mn(2+)</name>
        <dbReference type="ChEBI" id="CHEBI:29035"/>
    </cofactor>
    <text evidence="10">Binds 2 Mn(2+) ions per subunit in a binuclear metal center.</text>
</comment>
<dbReference type="PANTHER" id="PTHR34990">
    <property type="entry name" value="UDP-2,3-DIACYLGLUCOSAMINE HYDROLASE-RELATED"/>
    <property type="match status" value="1"/>
</dbReference>
<dbReference type="RefSeq" id="WP_058473369.1">
    <property type="nucleotide sequence ID" value="NZ_CAAAIL010000005.1"/>
</dbReference>
<evidence type="ECO:0000313" key="15">
    <source>
        <dbReference type="Proteomes" id="UP000254230"/>
    </source>
</evidence>
<dbReference type="InterPro" id="IPR043461">
    <property type="entry name" value="LpxH-like"/>
</dbReference>
<keyword evidence="3 10" id="KW-0997">Cell inner membrane</keyword>
<dbReference type="PANTHER" id="PTHR34990:SF1">
    <property type="entry name" value="UDP-2,3-DIACYLGLUCOSAMINE HYDROLASE"/>
    <property type="match status" value="1"/>
</dbReference>
<evidence type="ECO:0000256" key="4">
    <source>
        <dbReference type="ARBA" id="ARBA00022556"/>
    </source>
</evidence>
<comment type="subcellular location">
    <subcellularLocation>
        <location evidence="10">Cell inner membrane</location>
        <topology evidence="10">Peripheral membrane protein</topology>
        <orientation evidence="10">Cytoplasmic side</orientation>
    </subcellularLocation>
</comment>
<dbReference type="Proteomes" id="UP000254230">
    <property type="component" value="Unassembled WGS sequence"/>
</dbReference>
<proteinExistence type="inferred from homology"/>
<evidence type="ECO:0000256" key="7">
    <source>
        <dbReference type="ARBA" id="ARBA00023098"/>
    </source>
</evidence>
<dbReference type="GO" id="GO:0009245">
    <property type="term" value="P:lipid A biosynthetic process"/>
    <property type="evidence" value="ECO:0007669"/>
    <property type="project" value="UniProtKB-UniRule"/>
</dbReference>
<dbReference type="Gene3D" id="3.60.21.10">
    <property type="match status" value="1"/>
</dbReference>
<keyword evidence="9 10" id="KW-0464">Manganese</keyword>
<feature type="domain" description="Calcineurin-like phosphoesterase" evidence="11">
    <location>
        <begin position="5"/>
        <end position="199"/>
    </location>
</feature>
<comment type="function">
    <text evidence="10">Hydrolyzes the pyrophosphate bond of UDP-2,3-diacylglucosamine to yield 2,3-diacylglucosamine 1-phosphate (lipid X) and UMP by catalyzing the attack of water at the alpha-P atom. Involved in the biosynthesis of lipid A, a phosphorylated glycolipid that anchors the lipopolysaccharide to the outer membrane of the cell.</text>
</comment>
<dbReference type="NCBIfam" id="NF003743">
    <property type="entry name" value="PRK05340.1"/>
    <property type="match status" value="1"/>
</dbReference>
<keyword evidence="8 10" id="KW-0472">Membrane</keyword>
<feature type="binding site" evidence="10">
    <location>
        <position position="197"/>
    </location>
    <ligand>
        <name>Mn(2+)</name>
        <dbReference type="ChEBI" id="CHEBI:29035"/>
        <label>1</label>
    </ligand>
</feature>
<dbReference type="UniPathway" id="UPA00359">
    <property type="reaction ID" value="UER00480"/>
</dbReference>
<evidence type="ECO:0000256" key="2">
    <source>
        <dbReference type="ARBA" id="ARBA00022516"/>
    </source>
</evidence>
<dbReference type="SUPFAM" id="SSF56300">
    <property type="entry name" value="Metallo-dependent phosphatases"/>
    <property type="match status" value="1"/>
</dbReference>
<feature type="binding site" evidence="10">
    <location>
        <position position="161"/>
    </location>
    <ligand>
        <name>substrate</name>
    </ligand>
</feature>
<evidence type="ECO:0000256" key="10">
    <source>
        <dbReference type="HAMAP-Rule" id="MF_00575"/>
    </source>
</evidence>
<feature type="binding site" evidence="10">
    <location>
        <position position="164"/>
    </location>
    <ligand>
        <name>substrate</name>
    </ligand>
</feature>
<organism evidence="13 15">
    <name type="scientific">Legionella quateirensis</name>
    <dbReference type="NCBI Taxonomy" id="45072"/>
    <lineage>
        <taxon>Bacteria</taxon>
        <taxon>Pseudomonadati</taxon>
        <taxon>Pseudomonadota</taxon>
        <taxon>Gammaproteobacteria</taxon>
        <taxon>Legionellales</taxon>
        <taxon>Legionellaceae</taxon>
        <taxon>Legionella</taxon>
    </lineage>
</organism>
<evidence type="ECO:0000256" key="9">
    <source>
        <dbReference type="ARBA" id="ARBA00023211"/>
    </source>
</evidence>
<dbReference type="GO" id="GO:0019897">
    <property type="term" value="C:extrinsic component of plasma membrane"/>
    <property type="evidence" value="ECO:0007669"/>
    <property type="project" value="UniProtKB-UniRule"/>
</dbReference>
<comment type="catalytic activity">
    <reaction evidence="10">
        <text>UDP-2-N,3-O-bis[(3R)-3-hydroxytetradecanoyl]-alpha-D-glucosamine + H2O = 2-N,3-O-bis[(3R)-3-hydroxytetradecanoyl]-alpha-D-glucosaminyl 1-phosphate + UMP + 2 H(+)</text>
        <dbReference type="Rhea" id="RHEA:25213"/>
        <dbReference type="ChEBI" id="CHEBI:15377"/>
        <dbReference type="ChEBI" id="CHEBI:15378"/>
        <dbReference type="ChEBI" id="CHEBI:57865"/>
        <dbReference type="ChEBI" id="CHEBI:57957"/>
        <dbReference type="ChEBI" id="CHEBI:78847"/>
        <dbReference type="EC" id="3.6.1.54"/>
    </reaction>
</comment>
<evidence type="ECO:0000256" key="6">
    <source>
        <dbReference type="ARBA" id="ARBA00022801"/>
    </source>
</evidence>
<feature type="binding site" evidence="10">
    <location>
        <position position="115"/>
    </location>
    <ligand>
        <name>Mn(2+)</name>
        <dbReference type="ChEBI" id="CHEBI:29035"/>
        <label>2</label>
    </ligand>
</feature>
<dbReference type="InterPro" id="IPR029052">
    <property type="entry name" value="Metallo-depent_PP-like"/>
</dbReference>
<dbReference type="GO" id="GO:0030145">
    <property type="term" value="F:manganese ion binding"/>
    <property type="evidence" value="ECO:0007669"/>
    <property type="project" value="UniProtKB-UniRule"/>
</dbReference>
<feature type="binding site" evidence="10">
    <location>
        <position position="9"/>
    </location>
    <ligand>
        <name>Mn(2+)</name>
        <dbReference type="ChEBI" id="CHEBI:29035"/>
        <label>1</label>
    </ligand>
</feature>
<dbReference type="InterPro" id="IPR004843">
    <property type="entry name" value="Calcineurin-like_PHP"/>
</dbReference>
<evidence type="ECO:0000256" key="3">
    <source>
        <dbReference type="ARBA" id="ARBA00022519"/>
    </source>
</evidence>
<evidence type="ECO:0000313" key="12">
    <source>
        <dbReference type="EMBL" id="KTD50957.1"/>
    </source>
</evidence>
<protein>
    <recommendedName>
        <fullName evidence="10">UDP-2,3-diacylglucosamine hydrolase</fullName>
        <ecNumber evidence="10">3.6.1.54</ecNumber>
    </recommendedName>
    <alternativeName>
        <fullName evidence="10">UDP-2,3-diacylglucosamine diphosphatase</fullName>
    </alternativeName>
</protein>
<feature type="binding site" evidence="10">
    <location>
        <position position="195"/>
    </location>
    <ligand>
        <name>substrate</name>
    </ligand>
</feature>
<keyword evidence="7 10" id="KW-0443">Lipid metabolism</keyword>
<dbReference type="EMBL" id="UGOW01000001">
    <property type="protein sequence ID" value="STY17797.1"/>
    <property type="molecule type" value="Genomic_DNA"/>
</dbReference>
<dbReference type="EMBL" id="LNYR01000012">
    <property type="protein sequence ID" value="KTD50957.1"/>
    <property type="molecule type" value="Genomic_DNA"/>
</dbReference>
<dbReference type="InterPro" id="IPR010138">
    <property type="entry name" value="UDP-diacylglucosamine_Hdrlase"/>
</dbReference>
<feature type="binding site" evidence="10">
    <location>
        <position position="42"/>
    </location>
    <ligand>
        <name>Mn(2+)</name>
        <dbReference type="ChEBI" id="CHEBI:29035"/>
        <label>2</label>
    </ligand>
</feature>
<dbReference type="OrthoDB" id="9783283at2"/>